<feature type="transmembrane region" description="Helical" evidence="1">
    <location>
        <begin position="41"/>
        <end position="57"/>
    </location>
</feature>
<evidence type="ECO:0000313" key="4">
    <source>
        <dbReference type="Proteomes" id="UP000837857"/>
    </source>
</evidence>
<feature type="transmembrane region" description="Helical" evidence="1">
    <location>
        <begin position="516"/>
        <end position="538"/>
    </location>
</feature>
<feature type="transmembrane region" description="Helical" evidence="1">
    <location>
        <begin position="638"/>
        <end position="661"/>
    </location>
</feature>
<feature type="transmembrane region" description="Helical" evidence="1">
    <location>
        <begin position="594"/>
        <end position="618"/>
    </location>
</feature>
<proteinExistence type="predicted"/>
<dbReference type="Pfam" id="PF20146">
    <property type="entry name" value="NRF"/>
    <property type="match status" value="1"/>
</dbReference>
<dbReference type="PANTHER" id="PTHR11161">
    <property type="entry name" value="O-ACYLTRANSFERASE"/>
    <property type="match status" value="1"/>
</dbReference>
<feature type="transmembrane region" description="Helical" evidence="1">
    <location>
        <begin position="673"/>
        <end position="690"/>
    </location>
</feature>
<dbReference type="SMART" id="SM00703">
    <property type="entry name" value="NRF"/>
    <property type="match status" value="1"/>
</dbReference>
<feature type="domain" description="Nose resistant-to-fluoxetine protein N-terminal" evidence="2">
    <location>
        <begin position="105"/>
        <end position="270"/>
    </location>
</feature>
<evidence type="ECO:0000259" key="2">
    <source>
        <dbReference type="SMART" id="SM00703"/>
    </source>
</evidence>
<keyword evidence="1" id="KW-0472">Membrane</keyword>
<feature type="transmembrane region" description="Helical" evidence="1">
    <location>
        <begin position="281"/>
        <end position="306"/>
    </location>
</feature>
<keyword evidence="1" id="KW-1133">Transmembrane helix</keyword>
<feature type="transmembrane region" description="Helical" evidence="1">
    <location>
        <begin position="382"/>
        <end position="406"/>
    </location>
</feature>
<dbReference type="InterPro" id="IPR052728">
    <property type="entry name" value="O2_lipid_transport_reg"/>
</dbReference>
<feature type="transmembrane region" description="Helical" evidence="1">
    <location>
        <begin position="427"/>
        <end position="445"/>
    </location>
</feature>
<keyword evidence="1" id="KW-0812">Transmembrane</keyword>
<dbReference type="PANTHER" id="PTHR11161:SF0">
    <property type="entry name" value="O-ACYLTRANSFERASE LIKE PROTEIN"/>
    <property type="match status" value="1"/>
</dbReference>
<sequence>MRPAWALGLGWLKFACAKGYGGPINWFLSLSIWKLPARLSYAVYLVHFTLILAVNSSSSVQSFFSVPKLIFDASAFLFITTIIAFVITVTIDAPFSTLTKLLLIKELCQRKLSSMKVNNTVLMMRFLDASARIPRAILLGNTLDLGNYHQCLNILEYVEDMNVQGKYCMVHVSLNQSTLMLFLERPFVDLEKDDFNRFTIYERLEKRLQAVFGMQSHDTRISSGRTPLSNINLRLAICVPESCTPREAVEALFFNITEYNINLEEQFCRLPNDKPWAPSDYIAIIIFSSILFIVTLSTCFDVWNAFISKKDTGIRTIYSCFSVYTNTRRLVTFKPGAEPLHCIDGIRALAMFWVVLGHTFLSMISSVNVLETFQWATTTRAMWVTSATITVDTFFMLSGLLIVYSTAGKLSSMQLLKNIHLFYLNRLLRMFPILAAMILYEASFLNRVLDGPKWNDMVTPILNCRQYWWSALLHIQNLYNPLHACLAVSWYLSVDVQLHILSPIILVWVLTGKKNIAWTALIAGFLITLVAASIYNFINDFGSGLFANNVHELERYFAYYYSNTLTRASPFLVGMIFGYILHLCKGKYPHIPKAILLTTWTFALLVLAGVIYCVPLNFRDGWDNQLADNLLNSYMRPAWALGLGWLIFACVKGYGGPINWFLSLSIWKLPARLSYAVYLIHYSLILAMNSSSSVQPYFSIPKLIFDTTAFLFITTIIAFVVTVTIDAPFATLTKLLLTKDNRKTNNKK</sequence>
<evidence type="ECO:0000256" key="1">
    <source>
        <dbReference type="SAM" id="Phobius"/>
    </source>
</evidence>
<gene>
    <name evidence="3" type="ORF">IPOD504_LOCUS17456</name>
</gene>
<evidence type="ECO:0000313" key="3">
    <source>
        <dbReference type="EMBL" id="CAH2076884.1"/>
    </source>
</evidence>
<feature type="transmembrane region" description="Helical" evidence="1">
    <location>
        <begin position="69"/>
        <end position="91"/>
    </location>
</feature>
<feature type="transmembrane region" description="Helical" evidence="1">
    <location>
        <begin position="710"/>
        <end position="737"/>
    </location>
</feature>
<protein>
    <recommendedName>
        <fullName evidence="2">Nose resistant-to-fluoxetine protein N-terminal domain-containing protein</fullName>
    </recommendedName>
</protein>
<keyword evidence="4" id="KW-1185">Reference proteome</keyword>
<name>A0ABN8J9I6_9NEOP</name>
<feature type="transmembrane region" description="Helical" evidence="1">
    <location>
        <begin position="488"/>
        <end position="509"/>
    </location>
</feature>
<dbReference type="Proteomes" id="UP000837857">
    <property type="component" value="Chromosome 9"/>
</dbReference>
<reference evidence="3" key="1">
    <citation type="submission" date="2022-03" db="EMBL/GenBank/DDBJ databases">
        <authorList>
            <person name="Martin H S."/>
        </authorList>
    </citation>
    <scope>NUCLEOTIDE SEQUENCE</scope>
</reference>
<dbReference type="InterPro" id="IPR002656">
    <property type="entry name" value="Acyl_transf_3_dom"/>
</dbReference>
<feature type="transmembrane region" description="Helical" evidence="1">
    <location>
        <begin position="558"/>
        <end position="582"/>
    </location>
</feature>
<dbReference type="EMBL" id="OW152821">
    <property type="protein sequence ID" value="CAH2076884.1"/>
    <property type="molecule type" value="Genomic_DNA"/>
</dbReference>
<dbReference type="Pfam" id="PF01757">
    <property type="entry name" value="Acyl_transf_3"/>
    <property type="match status" value="1"/>
</dbReference>
<feature type="non-terminal residue" evidence="3">
    <location>
        <position position="1"/>
    </location>
</feature>
<accession>A0ABN8J9I6</accession>
<dbReference type="InterPro" id="IPR006621">
    <property type="entry name" value="Nose-resist-to-fluoxetine_N"/>
</dbReference>
<organism evidence="3 4">
    <name type="scientific">Iphiclides podalirius</name>
    <name type="common">scarce swallowtail</name>
    <dbReference type="NCBI Taxonomy" id="110791"/>
    <lineage>
        <taxon>Eukaryota</taxon>
        <taxon>Metazoa</taxon>
        <taxon>Ecdysozoa</taxon>
        <taxon>Arthropoda</taxon>
        <taxon>Hexapoda</taxon>
        <taxon>Insecta</taxon>
        <taxon>Pterygota</taxon>
        <taxon>Neoptera</taxon>
        <taxon>Endopterygota</taxon>
        <taxon>Lepidoptera</taxon>
        <taxon>Glossata</taxon>
        <taxon>Ditrysia</taxon>
        <taxon>Papilionoidea</taxon>
        <taxon>Papilionidae</taxon>
        <taxon>Papilioninae</taxon>
        <taxon>Iphiclides</taxon>
    </lineage>
</organism>
<feature type="transmembrane region" description="Helical" evidence="1">
    <location>
        <begin position="348"/>
        <end position="370"/>
    </location>
</feature>